<sequence length="342" mass="38290">MGKDLSDDQISSMKEAFTLFDTDGDGKIAPSELGILMRSLGGNPTQAQLKSIIAEEKLSAPFDFQRFLDLMSKHLKPEPFDRQLRDAFKVLDKDGTGYVVVSDLRHILTSIGEKLEPAEFDEWIREVDVGSDGKIRYEDFIARMVAKISQGLVSQVPVALIVLKWEPTQPSFFSSNRTSQAQNCAAVSSVVMGRMHSRGKGISASALPYKRTPPSWLKTSSQDVEENICKFAKKGLTPSQIGVILRDSHGIAQVKSVTGSKILRILKAHGLAPEIPEDLYHLIKKAVAIRKHLERNRKDKDSKFRLILVESRIHRLARYYKKTKKLPPVWKYESTTASTLVA</sequence>
<evidence type="ECO:0000313" key="10">
    <source>
        <dbReference type="Proteomes" id="UP000325081"/>
    </source>
</evidence>
<dbReference type="Gene3D" id="4.10.860.130">
    <property type="match status" value="1"/>
</dbReference>
<name>A0A5A7QT13_STRAF</name>
<dbReference type="InterPro" id="IPR011992">
    <property type="entry name" value="EF-hand-dom_pair"/>
</dbReference>
<evidence type="ECO:0000256" key="3">
    <source>
        <dbReference type="ARBA" id="ARBA00022723"/>
    </source>
</evidence>
<comment type="caution">
    <text evidence="9">The sequence shown here is derived from an EMBL/GenBank/DDBJ whole genome shotgun (WGS) entry which is preliminary data.</text>
</comment>
<keyword evidence="7" id="KW-0687">Ribonucleoprotein</keyword>
<dbReference type="FunFam" id="1.10.287.10:FF:000003">
    <property type="entry name" value="40S ribosomal protein S13"/>
    <property type="match status" value="1"/>
</dbReference>
<dbReference type="CDD" id="cd00051">
    <property type="entry name" value="EFh"/>
    <property type="match status" value="2"/>
</dbReference>
<dbReference type="EMBL" id="BKCP01008137">
    <property type="protein sequence ID" value="GER48018.1"/>
    <property type="molecule type" value="Genomic_DNA"/>
</dbReference>
<dbReference type="FunFam" id="1.10.238.10:FF:000143">
    <property type="entry name" value="probable calcium-binding protein CML13"/>
    <property type="match status" value="1"/>
</dbReference>
<dbReference type="GO" id="GO:0022627">
    <property type="term" value="C:cytosolic small ribosomal subunit"/>
    <property type="evidence" value="ECO:0007669"/>
    <property type="project" value="TreeGrafter"/>
</dbReference>
<dbReference type="Pfam" id="PF13405">
    <property type="entry name" value="EF-hand_6"/>
    <property type="match status" value="1"/>
</dbReference>
<dbReference type="GO" id="GO:0003735">
    <property type="term" value="F:structural constituent of ribosome"/>
    <property type="evidence" value="ECO:0007669"/>
    <property type="project" value="InterPro"/>
</dbReference>
<feature type="domain" description="EF-hand" evidence="8">
    <location>
        <begin position="115"/>
        <end position="150"/>
    </location>
</feature>
<dbReference type="InterPro" id="IPR018247">
    <property type="entry name" value="EF_Hand_1_Ca_BS"/>
</dbReference>
<evidence type="ECO:0000256" key="7">
    <source>
        <dbReference type="ARBA" id="ARBA00023274"/>
    </source>
</evidence>
<dbReference type="InterPro" id="IPR023029">
    <property type="entry name" value="Ribosomal_uS15_arc_euk"/>
</dbReference>
<reference evidence="10" key="1">
    <citation type="journal article" date="2019" name="Curr. Biol.">
        <title>Genome Sequence of Striga asiatica Provides Insight into the Evolution of Plant Parasitism.</title>
        <authorList>
            <person name="Yoshida S."/>
            <person name="Kim S."/>
            <person name="Wafula E.K."/>
            <person name="Tanskanen J."/>
            <person name="Kim Y.M."/>
            <person name="Honaas L."/>
            <person name="Yang Z."/>
            <person name="Spallek T."/>
            <person name="Conn C.E."/>
            <person name="Ichihashi Y."/>
            <person name="Cheong K."/>
            <person name="Cui S."/>
            <person name="Der J.P."/>
            <person name="Gundlach H."/>
            <person name="Jiao Y."/>
            <person name="Hori C."/>
            <person name="Ishida J.K."/>
            <person name="Kasahara H."/>
            <person name="Kiba T."/>
            <person name="Kim M.S."/>
            <person name="Koo N."/>
            <person name="Laohavisit A."/>
            <person name="Lee Y.H."/>
            <person name="Lumba S."/>
            <person name="McCourt P."/>
            <person name="Mortimer J.C."/>
            <person name="Mutuku J.M."/>
            <person name="Nomura T."/>
            <person name="Sasaki-Sekimoto Y."/>
            <person name="Seto Y."/>
            <person name="Wang Y."/>
            <person name="Wakatake T."/>
            <person name="Sakakibara H."/>
            <person name="Demura T."/>
            <person name="Yamaguchi S."/>
            <person name="Yoneyama K."/>
            <person name="Manabe R.I."/>
            <person name="Nelson D.C."/>
            <person name="Schulman A.H."/>
            <person name="Timko M.P."/>
            <person name="dePamphilis C.W."/>
            <person name="Choi D."/>
            <person name="Shirasu K."/>
        </authorList>
    </citation>
    <scope>NUCLEOTIDE SEQUENCE [LARGE SCALE GENOMIC DNA]</scope>
    <source>
        <strain evidence="10">cv. UVA1</strain>
    </source>
</reference>
<proteinExistence type="inferred from homology"/>
<comment type="function">
    <text evidence="1">Potential calcium sensor.</text>
</comment>
<dbReference type="HAMAP" id="MF_01343_A">
    <property type="entry name" value="Ribosomal_uS15_A"/>
    <property type="match status" value="1"/>
</dbReference>
<keyword evidence="5" id="KW-0106">Calcium</keyword>
<dbReference type="Gene3D" id="1.10.238.10">
    <property type="entry name" value="EF-hand"/>
    <property type="match status" value="2"/>
</dbReference>
<dbReference type="InterPro" id="IPR009068">
    <property type="entry name" value="uS15_NS1_RNA-bd_sf"/>
</dbReference>
<dbReference type="PROSITE" id="PS00018">
    <property type="entry name" value="EF_HAND_1"/>
    <property type="match status" value="1"/>
</dbReference>
<dbReference type="SMART" id="SM00054">
    <property type="entry name" value="EFh"/>
    <property type="match status" value="3"/>
</dbReference>
<dbReference type="AlphaFoldDB" id="A0A5A7QT13"/>
<dbReference type="OrthoDB" id="1649707at2759"/>
<dbReference type="SUPFAM" id="SSF47473">
    <property type="entry name" value="EF-hand"/>
    <property type="match status" value="1"/>
</dbReference>
<keyword evidence="3" id="KW-0479">Metal-binding</keyword>
<dbReference type="InterPro" id="IPR002048">
    <property type="entry name" value="EF_hand_dom"/>
</dbReference>
<dbReference type="InterPro" id="IPR000589">
    <property type="entry name" value="Ribosomal_uS15"/>
</dbReference>
<dbReference type="Proteomes" id="UP000325081">
    <property type="component" value="Unassembled WGS sequence"/>
</dbReference>
<dbReference type="FunFam" id="1.10.238.10:FF:000082">
    <property type="entry name" value="Myosin light chain 1"/>
    <property type="match status" value="1"/>
</dbReference>
<evidence type="ECO:0000256" key="4">
    <source>
        <dbReference type="ARBA" id="ARBA00022737"/>
    </source>
</evidence>
<protein>
    <submittedName>
        <fullName evidence="9">40S ribosomal protein S13</fullName>
    </submittedName>
</protein>
<dbReference type="GO" id="GO:0006412">
    <property type="term" value="P:translation"/>
    <property type="evidence" value="ECO:0007669"/>
    <property type="project" value="InterPro"/>
</dbReference>
<dbReference type="FunFam" id="4.10.860.130:FF:000001">
    <property type="entry name" value="40S ribosomal protein S13"/>
    <property type="match status" value="1"/>
</dbReference>
<comment type="similarity">
    <text evidence="2">Belongs to the universal ribosomal protein uS15 family.</text>
</comment>
<dbReference type="PROSITE" id="PS50222">
    <property type="entry name" value="EF_HAND_2"/>
    <property type="match status" value="3"/>
</dbReference>
<dbReference type="SMART" id="SM01387">
    <property type="entry name" value="Ribosomal_S15"/>
    <property type="match status" value="1"/>
</dbReference>
<accession>A0A5A7QT13</accession>
<keyword evidence="4" id="KW-0677">Repeat</keyword>
<evidence type="ECO:0000256" key="6">
    <source>
        <dbReference type="ARBA" id="ARBA00022980"/>
    </source>
</evidence>
<dbReference type="Pfam" id="PF13499">
    <property type="entry name" value="EF-hand_7"/>
    <property type="match status" value="1"/>
</dbReference>
<dbReference type="GO" id="GO:0070181">
    <property type="term" value="F:small ribosomal subunit rRNA binding"/>
    <property type="evidence" value="ECO:0007669"/>
    <property type="project" value="TreeGrafter"/>
</dbReference>
<evidence type="ECO:0000313" key="9">
    <source>
        <dbReference type="EMBL" id="GER48018.1"/>
    </source>
</evidence>
<dbReference type="GO" id="GO:0005730">
    <property type="term" value="C:nucleolus"/>
    <property type="evidence" value="ECO:0007669"/>
    <property type="project" value="TreeGrafter"/>
</dbReference>
<keyword evidence="10" id="KW-1185">Reference proteome</keyword>
<dbReference type="GO" id="GO:0005509">
    <property type="term" value="F:calcium ion binding"/>
    <property type="evidence" value="ECO:0007669"/>
    <property type="project" value="InterPro"/>
</dbReference>
<keyword evidence="6 9" id="KW-0689">Ribosomal protein</keyword>
<dbReference type="SUPFAM" id="SSF47060">
    <property type="entry name" value="S15/NS1 RNA-binding domain"/>
    <property type="match status" value="1"/>
</dbReference>
<dbReference type="NCBIfam" id="NF006331">
    <property type="entry name" value="PRK08561.1"/>
    <property type="match status" value="1"/>
</dbReference>
<dbReference type="PROSITE" id="PS00362">
    <property type="entry name" value="RIBOSOMAL_S15"/>
    <property type="match status" value="1"/>
</dbReference>
<evidence type="ECO:0000256" key="1">
    <source>
        <dbReference type="ARBA" id="ARBA00003291"/>
    </source>
</evidence>
<evidence type="ECO:0000259" key="8">
    <source>
        <dbReference type="PROSITE" id="PS50222"/>
    </source>
</evidence>
<dbReference type="Pfam" id="PF00312">
    <property type="entry name" value="Ribosomal_S15"/>
    <property type="match status" value="1"/>
</dbReference>
<feature type="domain" description="EF-hand" evidence="8">
    <location>
        <begin position="8"/>
        <end position="43"/>
    </location>
</feature>
<evidence type="ECO:0000256" key="5">
    <source>
        <dbReference type="ARBA" id="ARBA00022837"/>
    </source>
</evidence>
<dbReference type="InterPro" id="IPR012606">
    <property type="entry name" value="Ribosomal_uS15_N"/>
</dbReference>
<dbReference type="SMART" id="SM01386">
    <property type="entry name" value="Ribosomal_S13_N"/>
    <property type="match status" value="1"/>
</dbReference>
<evidence type="ECO:0000256" key="2">
    <source>
        <dbReference type="ARBA" id="ARBA00008434"/>
    </source>
</evidence>
<gene>
    <name evidence="9" type="ORF">STAS_25166</name>
</gene>
<feature type="domain" description="EF-hand" evidence="8">
    <location>
        <begin position="79"/>
        <end position="114"/>
    </location>
</feature>
<dbReference type="Pfam" id="PF08069">
    <property type="entry name" value="Ribosomal_S13_N"/>
    <property type="match status" value="1"/>
</dbReference>
<dbReference type="Gene3D" id="1.10.287.10">
    <property type="entry name" value="S15/NS1, RNA-binding"/>
    <property type="match status" value="1"/>
</dbReference>
<dbReference type="PANTHER" id="PTHR11885:SF25">
    <property type="entry name" value="SMALL RIBOSOMAL SUBUNIT PROTEIN US15Y-RELATED"/>
    <property type="match status" value="1"/>
</dbReference>
<dbReference type="CDD" id="cd00353">
    <property type="entry name" value="Ribosomal_S15p_S13e"/>
    <property type="match status" value="1"/>
</dbReference>
<dbReference type="PANTHER" id="PTHR11885">
    <property type="entry name" value="RIBOSOMAL PROTEIN S15P/S13E"/>
    <property type="match status" value="1"/>
</dbReference>
<organism evidence="9 10">
    <name type="scientific">Striga asiatica</name>
    <name type="common">Asiatic witchweed</name>
    <name type="synonym">Buchnera asiatica</name>
    <dbReference type="NCBI Taxonomy" id="4170"/>
    <lineage>
        <taxon>Eukaryota</taxon>
        <taxon>Viridiplantae</taxon>
        <taxon>Streptophyta</taxon>
        <taxon>Embryophyta</taxon>
        <taxon>Tracheophyta</taxon>
        <taxon>Spermatophyta</taxon>
        <taxon>Magnoliopsida</taxon>
        <taxon>eudicotyledons</taxon>
        <taxon>Gunneridae</taxon>
        <taxon>Pentapetalae</taxon>
        <taxon>asterids</taxon>
        <taxon>lamiids</taxon>
        <taxon>Lamiales</taxon>
        <taxon>Orobanchaceae</taxon>
        <taxon>Buchnereae</taxon>
        <taxon>Striga</taxon>
    </lineage>
</organism>